<dbReference type="Gene3D" id="3.10.450.50">
    <property type="match status" value="1"/>
</dbReference>
<dbReference type="SUPFAM" id="SSF54427">
    <property type="entry name" value="NTF2-like"/>
    <property type="match status" value="1"/>
</dbReference>
<name>A0ABP6KYZ9_9ENTE</name>
<accession>A0ABP6KYZ9</accession>
<sequence>MTDEQIKQLTKSLIQGGTSYDIEFLKEIYDDSLKFIRISLDNSVEILTKDDNIQFFQHLKDSKAKPLNTQHQILFADNDGKMGNIILKRRMQQFDMDQEFLFNITWKNNDGNWKIIREVVFLLE</sequence>
<dbReference type="EMBL" id="BAAAXQ010000068">
    <property type="protein sequence ID" value="GAA3023771.1"/>
    <property type="molecule type" value="Genomic_DNA"/>
</dbReference>
<keyword evidence="2" id="KW-1185">Reference proteome</keyword>
<evidence type="ECO:0008006" key="3">
    <source>
        <dbReference type="Google" id="ProtNLM"/>
    </source>
</evidence>
<evidence type="ECO:0000313" key="1">
    <source>
        <dbReference type="EMBL" id="GAA3023771.1"/>
    </source>
</evidence>
<proteinExistence type="predicted"/>
<organism evidence="1 2">
    <name type="scientific">Tetragenococcus solitarius</name>
    <dbReference type="NCBI Taxonomy" id="71453"/>
    <lineage>
        <taxon>Bacteria</taxon>
        <taxon>Bacillati</taxon>
        <taxon>Bacillota</taxon>
        <taxon>Bacilli</taxon>
        <taxon>Lactobacillales</taxon>
        <taxon>Enterococcaceae</taxon>
        <taxon>Tetragenococcus</taxon>
    </lineage>
</organism>
<dbReference type="Proteomes" id="UP001501577">
    <property type="component" value="Unassembled WGS sequence"/>
</dbReference>
<protein>
    <recommendedName>
        <fullName evidence="3">Nuclear transport factor 2 family protein</fullName>
    </recommendedName>
</protein>
<dbReference type="InterPro" id="IPR032710">
    <property type="entry name" value="NTF2-like_dom_sf"/>
</dbReference>
<reference evidence="2" key="1">
    <citation type="journal article" date="2019" name="Int. J. Syst. Evol. Microbiol.">
        <title>The Global Catalogue of Microorganisms (GCM) 10K type strain sequencing project: providing services to taxonomists for standard genome sequencing and annotation.</title>
        <authorList>
            <consortium name="The Broad Institute Genomics Platform"/>
            <consortium name="The Broad Institute Genome Sequencing Center for Infectious Disease"/>
            <person name="Wu L."/>
            <person name="Ma J."/>
        </authorList>
    </citation>
    <scope>NUCLEOTIDE SEQUENCE [LARGE SCALE GENOMIC DNA]</scope>
    <source>
        <strain evidence="2">JCM 8736</strain>
    </source>
</reference>
<comment type="caution">
    <text evidence="1">The sequence shown here is derived from an EMBL/GenBank/DDBJ whole genome shotgun (WGS) entry which is preliminary data.</text>
</comment>
<evidence type="ECO:0000313" key="2">
    <source>
        <dbReference type="Proteomes" id="UP001501577"/>
    </source>
</evidence>
<dbReference type="RefSeq" id="WP_068710307.1">
    <property type="nucleotide sequence ID" value="NZ_BAAAXQ010000068.1"/>
</dbReference>
<gene>
    <name evidence="1" type="ORF">GCM10019998_20490</name>
</gene>